<reference evidence="7" key="1">
    <citation type="journal article" date="2014" name="PLoS ONE">
        <title>Transcriptome-Based Identification of ABC Transporters in the Western Tarnished Plant Bug Lygus hesperus.</title>
        <authorList>
            <person name="Hull J.J."/>
            <person name="Chaney K."/>
            <person name="Geib S.M."/>
            <person name="Fabrick J.A."/>
            <person name="Brent C.S."/>
            <person name="Walsh D."/>
            <person name="Lavine L.C."/>
        </authorList>
    </citation>
    <scope>NUCLEOTIDE SEQUENCE</scope>
</reference>
<evidence type="ECO:0000313" key="7">
    <source>
        <dbReference type="EMBL" id="JAG19373.1"/>
    </source>
</evidence>
<sequence>MDWSNIADAPILATGSCDSSIYVHQITSTGVVDDDQPFVGHTESVEDIQWSPTEKTVFITCSVDRTICVWDTRMHKKSAIQIRAHDTDINVISWNRYVFFSQFV</sequence>
<dbReference type="Pfam" id="PF00400">
    <property type="entry name" value="WD40"/>
    <property type="match status" value="1"/>
</dbReference>
<dbReference type="InterPro" id="IPR051972">
    <property type="entry name" value="Glutamate-rich_WD_repeat"/>
</dbReference>
<dbReference type="Gene3D" id="2.130.10.10">
    <property type="entry name" value="YVTN repeat-like/Quinoprotein amine dehydrogenase"/>
    <property type="match status" value="1"/>
</dbReference>
<dbReference type="EMBL" id="GBHO01024233">
    <property type="protein sequence ID" value="JAG19371.1"/>
    <property type="molecule type" value="Transcribed_RNA"/>
</dbReference>
<dbReference type="EMBL" id="GBHO01024231">
    <property type="protein sequence ID" value="JAG19373.1"/>
    <property type="molecule type" value="Transcribed_RNA"/>
</dbReference>
<evidence type="ECO:0000313" key="5">
    <source>
        <dbReference type="EMBL" id="JAG19371.1"/>
    </source>
</evidence>
<reference evidence="7" key="2">
    <citation type="submission" date="2014-07" db="EMBL/GenBank/DDBJ databases">
        <authorList>
            <person name="Hull J."/>
        </authorList>
    </citation>
    <scope>NUCLEOTIDE SEQUENCE</scope>
</reference>
<dbReference type="GO" id="GO:0005730">
    <property type="term" value="C:nucleolus"/>
    <property type="evidence" value="ECO:0007669"/>
    <property type="project" value="TreeGrafter"/>
</dbReference>
<dbReference type="InterPro" id="IPR036322">
    <property type="entry name" value="WD40_repeat_dom_sf"/>
</dbReference>
<dbReference type="InterPro" id="IPR015943">
    <property type="entry name" value="WD40/YVTN_repeat-like_dom_sf"/>
</dbReference>
<dbReference type="EMBL" id="GBHO01024232">
    <property type="protein sequence ID" value="JAG19372.1"/>
    <property type="molecule type" value="Transcribed_RNA"/>
</dbReference>
<dbReference type="EMBL" id="GBHO01024237">
    <property type="protein sequence ID" value="JAG19367.1"/>
    <property type="molecule type" value="Transcribed_RNA"/>
</dbReference>
<gene>
    <name evidence="7" type="primary">grwd1_6</name>
    <name evidence="2" type="synonym">grwd1_0</name>
    <name evidence="5" type="synonym">grwd1_3</name>
    <name evidence="3" type="synonym">grwd1_4</name>
    <name evidence="6" type="synonym">grwd1_5</name>
    <name evidence="4" type="synonym">grwd1_7</name>
    <name evidence="5" type="ORF">CM83_11079</name>
    <name evidence="7" type="ORF">CM83_11081</name>
    <name evidence="6" type="ORF">CM83_11083</name>
    <name evidence="4" type="ORF">CM83_11085</name>
    <name evidence="3" type="ORF">CM83_11088</name>
    <name evidence="2" type="ORF">CM83_11098</name>
</gene>
<accession>A0A0A9XKN7</accession>
<organism evidence="7">
    <name type="scientific">Lygus hesperus</name>
    <name type="common">Western plant bug</name>
    <dbReference type="NCBI Taxonomy" id="30085"/>
    <lineage>
        <taxon>Eukaryota</taxon>
        <taxon>Metazoa</taxon>
        <taxon>Ecdysozoa</taxon>
        <taxon>Arthropoda</taxon>
        <taxon>Hexapoda</taxon>
        <taxon>Insecta</taxon>
        <taxon>Pterygota</taxon>
        <taxon>Neoptera</taxon>
        <taxon>Paraneoptera</taxon>
        <taxon>Hemiptera</taxon>
        <taxon>Heteroptera</taxon>
        <taxon>Panheteroptera</taxon>
        <taxon>Cimicomorpha</taxon>
        <taxon>Miridae</taxon>
        <taxon>Mirini</taxon>
        <taxon>Lygus</taxon>
    </lineage>
</organism>
<keyword evidence="1" id="KW-0853">WD repeat</keyword>
<name>A0A0A9XKN7_LYGHE</name>
<evidence type="ECO:0000313" key="2">
    <source>
        <dbReference type="EMBL" id="JAG19365.1"/>
    </source>
</evidence>
<dbReference type="PROSITE" id="PS50294">
    <property type="entry name" value="WD_REPEATS_REGION"/>
    <property type="match status" value="1"/>
</dbReference>
<evidence type="ECO:0000313" key="3">
    <source>
        <dbReference type="EMBL" id="JAG19367.1"/>
    </source>
</evidence>
<evidence type="ECO:0000313" key="4">
    <source>
        <dbReference type="EMBL" id="JAG19368.1"/>
    </source>
</evidence>
<dbReference type="PANTHER" id="PTHR45903:SF1">
    <property type="entry name" value="GLUTAMATE-RICH WD REPEAT-CONTAINING PROTEIN 1"/>
    <property type="match status" value="1"/>
</dbReference>
<dbReference type="SMART" id="SM00320">
    <property type="entry name" value="WD40"/>
    <property type="match status" value="1"/>
</dbReference>
<feature type="repeat" description="WD" evidence="1">
    <location>
        <begin position="38"/>
        <end position="80"/>
    </location>
</feature>
<dbReference type="EMBL" id="GBHO01024236">
    <property type="protein sequence ID" value="JAG19368.1"/>
    <property type="molecule type" value="Transcribed_RNA"/>
</dbReference>
<dbReference type="EMBL" id="GBHO01024239">
    <property type="protein sequence ID" value="JAG19365.1"/>
    <property type="molecule type" value="Transcribed_RNA"/>
</dbReference>
<dbReference type="PANTHER" id="PTHR45903">
    <property type="entry name" value="GLUTAMATE-RICH WD REPEAT-CONTAINING PROTEIN 1"/>
    <property type="match status" value="1"/>
</dbReference>
<evidence type="ECO:0000313" key="6">
    <source>
        <dbReference type="EMBL" id="JAG19372.1"/>
    </source>
</evidence>
<dbReference type="GO" id="GO:0042254">
    <property type="term" value="P:ribosome biogenesis"/>
    <property type="evidence" value="ECO:0007669"/>
    <property type="project" value="TreeGrafter"/>
</dbReference>
<dbReference type="InterPro" id="IPR001680">
    <property type="entry name" value="WD40_rpt"/>
</dbReference>
<proteinExistence type="predicted"/>
<evidence type="ECO:0000256" key="1">
    <source>
        <dbReference type="PROSITE-ProRule" id="PRU00221"/>
    </source>
</evidence>
<dbReference type="SUPFAM" id="SSF50978">
    <property type="entry name" value="WD40 repeat-like"/>
    <property type="match status" value="1"/>
</dbReference>
<dbReference type="PROSITE" id="PS50082">
    <property type="entry name" value="WD_REPEATS_2"/>
    <property type="match status" value="1"/>
</dbReference>
<protein>
    <submittedName>
        <fullName evidence="7">Glutamate-rich WD repeat-containing protein 1</fullName>
    </submittedName>
</protein>
<dbReference type="AlphaFoldDB" id="A0A0A9XKN7"/>